<comment type="caution">
    <text evidence="3">The sequence shown here is derived from an EMBL/GenBank/DDBJ whole genome shotgun (WGS) entry which is preliminary data.</text>
</comment>
<feature type="compositionally biased region" description="Polar residues" evidence="1">
    <location>
        <begin position="621"/>
        <end position="634"/>
    </location>
</feature>
<dbReference type="PANTHER" id="PTHR15294:SF3">
    <property type="entry name" value="SUMO-SPECIFIC ISOPEPTIDASE USPL1"/>
    <property type="match status" value="1"/>
</dbReference>
<evidence type="ECO:0000313" key="4">
    <source>
        <dbReference type="Proteomes" id="UP001591681"/>
    </source>
</evidence>
<feature type="compositionally biased region" description="Basic residues" evidence="1">
    <location>
        <begin position="369"/>
        <end position="378"/>
    </location>
</feature>
<feature type="region of interest" description="Disordered" evidence="1">
    <location>
        <begin position="150"/>
        <end position="206"/>
    </location>
</feature>
<dbReference type="InterPro" id="IPR028889">
    <property type="entry name" value="USP"/>
</dbReference>
<dbReference type="InterPro" id="IPR033505">
    <property type="entry name" value="USPL1"/>
</dbReference>
<feature type="compositionally biased region" description="Polar residues" evidence="1">
    <location>
        <begin position="150"/>
        <end position="167"/>
    </location>
</feature>
<feature type="compositionally biased region" description="Pro residues" evidence="1">
    <location>
        <begin position="54"/>
        <end position="78"/>
    </location>
</feature>
<feature type="compositionally biased region" description="Acidic residues" evidence="1">
    <location>
        <begin position="196"/>
        <end position="206"/>
    </location>
</feature>
<feature type="domain" description="USP" evidence="2">
    <location>
        <begin position="334"/>
        <end position="616"/>
    </location>
</feature>
<dbReference type="Pfam" id="PF15499">
    <property type="entry name" value="Peptidase_C98"/>
    <property type="match status" value="1"/>
</dbReference>
<dbReference type="PROSITE" id="PS50235">
    <property type="entry name" value="USP_3"/>
    <property type="match status" value="1"/>
</dbReference>
<feature type="region of interest" description="Disordered" evidence="1">
    <location>
        <begin position="816"/>
        <end position="837"/>
    </location>
</feature>
<name>A0ABD1IRH7_9TELE</name>
<dbReference type="PANTHER" id="PTHR15294">
    <property type="entry name" value="RETINOVIN-RELATED"/>
    <property type="match status" value="1"/>
</dbReference>
<dbReference type="Proteomes" id="UP001591681">
    <property type="component" value="Unassembled WGS sequence"/>
</dbReference>
<dbReference type="EMBL" id="JBHFQA010000184">
    <property type="protein sequence ID" value="KAL2076611.1"/>
    <property type="molecule type" value="Genomic_DNA"/>
</dbReference>
<feature type="region of interest" description="Disordered" evidence="1">
    <location>
        <begin position="619"/>
        <end position="658"/>
    </location>
</feature>
<dbReference type="InterPro" id="IPR028890">
    <property type="entry name" value="Peptidase_C98"/>
</dbReference>
<feature type="region of interest" description="Disordered" evidence="1">
    <location>
        <begin position="54"/>
        <end position="79"/>
    </location>
</feature>
<organism evidence="3 4">
    <name type="scientific">Coilia grayii</name>
    <name type="common">Gray's grenadier anchovy</name>
    <dbReference type="NCBI Taxonomy" id="363190"/>
    <lineage>
        <taxon>Eukaryota</taxon>
        <taxon>Metazoa</taxon>
        <taxon>Chordata</taxon>
        <taxon>Craniata</taxon>
        <taxon>Vertebrata</taxon>
        <taxon>Euteleostomi</taxon>
        <taxon>Actinopterygii</taxon>
        <taxon>Neopterygii</taxon>
        <taxon>Teleostei</taxon>
        <taxon>Clupei</taxon>
        <taxon>Clupeiformes</taxon>
        <taxon>Clupeoidei</taxon>
        <taxon>Engraulidae</taxon>
        <taxon>Coilinae</taxon>
        <taxon>Coilia</taxon>
    </lineage>
</organism>
<evidence type="ECO:0000259" key="2">
    <source>
        <dbReference type="PROSITE" id="PS50235"/>
    </source>
</evidence>
<dbReference type="AlphaFoldDB" id="A0ABD1IRH7"/>
<evidence type="ECO:0000313" key="3">
    <source>
        <dbReference type="EMBL" id="KAL2076611.1"/>
    </source>
</evidence>
<reference evidence="3 4" key="1">
    <citation type="submission" date="2024-09" db="EMBL/GenBank/DDBJ databases">
        <title>A chromosome-level genome assembly of Gray's grenadier anchovy, Coilia grayii.</title>
        <authorList>
            <person name="Fu Z."/>
        </authorList>
    </citation>
    <scope>NUCLEOTIDE SEQUENCE [LARGE SCALE GENOMIC DNA]</scope>
    <source>
        <strain evidence="3">G4</strain>
        <tissue evidence="3">Muscle</tissue>
    </source>
</reference>
<protein>
    <recommendedName>
        <fullName evidence="2">USP domain-containing protein</fullName>
    </recommendedName>
</protein>
<proteinExistence type="predicted"/>
<feature type="region of interest" description="Disordered" evidence="1">
    <location>
        <begin position="360"/>
        <end position="382"/>
    </location>
</feature>
<gene>
    <name evidence="3" type="ORF">ACEWY4_027792</name>
</gene>
<sequence>MCPWCEVKGQTVTLRTYAINHEETIRLCPSPMCIFPLVSRPLEAVLASLSCPAPLPDQHPPGQTPPSPDSPELLPPPAKRSRTEECYMEACSTEPNHSAVSRTEERYMEACSTEPNHSAVPGTEEPFMEACSVEPNDSGVSSLYPRVKGNTQRCDSLAPNQAVSSNDECVDEGDSSRRNEATPSSWSSDDGRQDDDSSTTECVSPEEMDTAAVTHCSHTLQACVSSAPEEHSDILTPVKKPELEPSQVSPTLAVPEAMVEGCPSAGSGSLSGEGGDLESSEASVMVTIAEEGCPSAGNITGSLRGAGGDLSGSLRGEGGDLSGLLRGEGGDLSGSLRGEGGDLSWLNALLVALAQCKSLRPAPPGRAGTRPRGRKRKSPSQGDTHVLDLCARYESASAPLQSHQPGDEEGDLLQEAQKRLADLWSSVQQLVQQPLQLKCEQTGRWVVTPALVLPVLLDLDERAREVFQHSVRWGSQCQVCGCSSSSSCTNTVTAYAYLVSDWHPLSAPVQITCSRCQSNLQKRILKERLPPVFAVHFADGLAEDVVTTCSFGPADGRYVPTVVIQHKRPENAFVSWGRQRDGSWRAYGDFTDLRGVAHSKLDVPAKDIHLVFWEVEPKNPPQTAARTPSNTPSSVRRRRKQEVPSSLDSQTEEDLPLLLRSKTQKDVPSSLHNQAVEKAASSLLRHTVEHVSPSAASLTVKEVPLSLDQQRVDVPLSLDSPTEGEVTSMHDCHTVKEVPLSLDQKTVDVPLSLDSPTEGEVTLMHECLTVKEVSSMHDSHAVKVPMPPDCHTEEVIPSCLDSQTVEALSVSLQDENKCSSLQNGDTEDEVPSSQDQQAKDGVLSLLCHQKTGDKVREEMVPSDMSVSYPHEDTFVEALRPSDPNISAMDTSIGSSTLLDTFEGLSHSDIVTLTLEPAQGRARGAGEPTRPKEALAHTVSSPTLLPAQGRARGCKVPPDPAVGVGTGTGEPRGPEEARAHTVFSPPLEKAHGP</sequence>
<feature type="region of interest" description="Disordered" evidence="1">
    <location>
        <begin position="944"/>
        <end position="992"/>
    </location>
</feature>
<evidence type="ECO:0000256" key="1">
    <source>
        <dbReference type="SAM" id="MobiDB-lite"/>
    </source>
</evidence>
<accession>A0ABD1IRH7</accession>
<keyword evidence="4" id="KW-1185">Reference proteome</keyword>